<accession>A0A1H7UQP4</accession>
<reference evidence="2" key="1">
    <citation type="submission" date="2016-10" db="EMBL/GenBank/DDBJ databases">
        <authorList>
            <person name="Varghese N."/>
            <person name="Submissions S."/>
        </authorList>
    </citation>
    <scope>NUCLEOTIDE SEQUENCE [LARGE SCALE GENOMIC DNA]</scope>
    <source>
        <strain evidence="2">Jip14</strain>
    </source>
</reference>
<name>A0A1H7UQP4_9SPHI</name>
<gene>
    <name evidence="1" type="ORF">SAMN05421740_1221</name>
</gene>
<evidence type="ECO:0000313" key="2">
    <source>
        <dbReference type="Proteomes" id="UP000198916"/>
    </source>
</evidence>
<keyword evidence="2" id="KW-1185">Reference proteome</keyword>
<dbReference type="Proteomes" id="UP000198916">
    <property type="component" value="Unassembled WGS sequence"/>
</dbReference>
<proteinExistence type="predicted"/>
<organism evidence="1 2">
    <name type="scientific">Parapedobacter koreensis</name>
    <dbReference type="NCBI Taxonomy" id="332977"/>
    <lineage>
        <taxon>Bacteria</taxon>
        <taxon>Pseudomonadati</taxon>
        <taxon>Bacteroidota</taxon>
        <taxon>Sphingobacteriia</taxon>
        <taxon>Sphingobacteriales</taxon>
        <taxon>Sphingobacteriaceae</taxon>
        <taxon>Parapedobacter</taxon>
    </lineage>
</organism>
<protein>
    <submittedName>
        <fullName evidence="1">Uncharacterized protein</fullName>
    </submittedName>
</protein>
<feature type="non-terminal residue" evidence="1">
    <location>
        <position position="1"/>
    </location>
</feature>
<evidence type="ECO:0000313" key="1">
    <source>
        <dbReference type="EMBL" id="SEL99291.1"/>
    </source>
</evidence>
<dbReference type="EMBL" id="FNZR01000022">
    <property type="protein sequence ID" value="SEL99291.1"/>
    <property type="molecule type" value="Genomic_DNA"/>
</dbReference>
<sequence length="40" mass="4966">FLFEENWGFIEKGRDRHTKTRDELWQNVLEEKVMLAEELK</sequence>
<dbReference type="AlphaFoldDB" id="A0A1H7UQP4"/>